<dbReference type="Gene3D" id="1.10.10.10">
    <property type="entry name" value="Winged helix-like DNA-binding domain superfamily/Winged helix DNA-binding domain"/>
    <property type="match status" value="1"/>
</dbReference>
<reference evidence="2 3" key="1">
    <citation type="journal article" date="2016" name="Nat. Commun.">
        <title>Thousands of microbial genomes shed light on interconnected biogeochemical processes in an aquifer system.</title>
        <authorList>
            <person name="Anantharaman K."/>
            <person name="Brown C.T."/>
            <person name="Hug L.A."/>
            <person name="Sharon I."/>
            <person name="Castelle C.J."/>
            <person name="Probst A.J."/>
            <person name="Thomas B.C."/>
            <person name="Singh A."/>
            <person name="Wilkins M.J."/>
            <person name="Karaoz U."/>
            <person name="Brodie E.L."/>
            <person name="Williams K.H."/>
            <person name="Hubbard S.S."/>
            <person name="Banfield J.F."/>
        </authorList>
    </citation>
    <scope>NUCLEOTIDE SEQUENCE [LARGE SCALE GENOMIC DNA]</scope>
</reference>
<evidence type="ECO:0000259" key="1">
    <source>
        <dbReference type="PROSITE" id="PS50987"/>
    </source>
</evidence>
<dbReference type="PROSITE" id="PS50987">
    <property type="entry name" value="HTH_ARSR_2"/>
    <property type="match status" value="1"/>
</dbReference>
<dbReference type="InterPro" id="IPR036388">
    <property type="entry name" value="WH-like_DNA-bd_sf"/>
</dbReference>
<dbReference type="Proteomes" id="UP000178127">
    <property type="component" value="Unassembled WGS sequence"/>
</dbReference>
<comment type="caution">
    <text evidence="2">The sequence shown here is derived from an EMBL/GenBank/DDBJ whole genome shotgun (WGS) entry which is preliminary data.</text>
</comment>
<feature type="domain" description="HTH arsR-type" evidence="1">
    <location>
        <begin position="1"/>
        <end position="90"/>
    </location>
</feature>
<dbReference type="SUPFAM" id="SSF46785">
    <property type="entry name" value="Winged helix' DNA-binding domain"/>
    <property type="match status" value="1"/>
</dbReference>
<dbReference type="EMBL" id="MEVD01000003">
    <property type="protein sequence ID" value="OGC54379.1"/>
    <property type="molecule type" value="Genomic_DNA"/>
</dbReference>
<evidence type="ECO:0000313" key="2">
    <source>
        <dbReference type="EMBL" id="OGC54379.1"/>
    </source>
</evidence>
<evidence type="ECO:0000313" key="3">
    <source>
        <dbReference type="Proteomes" id="UP000178127"/>
    </source>
</evidence>
<dbReference type="GO" id="GO:0003700">
    <property type="term" value="F:DNA-binding transcription factor activity"/>
    <property type="evidence" value="ECO:0007669"/>
    <property type="project" value="InterPro"/>
</dbReference>
<proteinExistence type="predicted"/>
<gene>
    <name evidence="2" type="ORF">A3D91_00585</name>
</gene>
<dbReference type="STRING" id="1802620.A3D91_00585"/>
<organism evidence="2 3">
    <name type="scientific">candidate division WWE3 bacterium RIFCSPHIGHO2_02_FULL_38_14</name>
    <dbReference type="NCBI Taxonomy" id="1802620"/>
    <lineage>
        <taxon>Bacteria</taxon>
        <taxon>Katanobacteria</taxon>
    </lineage>
</organism>
<name>A0A1F4VB88_UNCKA</name>
<sequence length="192" mass="21835">MLKELFVSEVRVNILKTMLGNPSKPIHVRALVRAVDTEINAVRRELQRLTSIGLLRNRQSGNRIYYSVNTGSIYFPELLSLTAKEQGLGADIIKHIRQLGDIRFAVLSRAFLRGRASSVLDVDLFIVGSVNMEVLQKLVKDEESKSGKEINYTVMPEDEFTFRKRRNDTFISKVLSQSRTMLIGDEEEFCGI</sequence>
<dbReference type="InterPro" id="IPR001845">
    <property type="entry name" value="HTH_ArsR_DNA-bd_dom"/>
</dbReference>
<dbReference type="AlphaFoldDB" id="A0A1F4VB88"/>
<dbReference type="InterPro" id="IPR036390">
    <property type="entry name" value="WH_DNA-bd_sf"/>
</dbReference>
<protein>
    <recommendedName>
        <fullName evidence="1">HTH arsR-type domain-containing protein</fullName>
    </recommendedName>
</protein>
<accession>A0A1F4VB88</accession>